<protein>
    <recommendedName>
        <fullName evidence="7">GtrA/DPMS transmembrane domain-containing protein</fullName>
    </recommendedName>
</protein>
<feature type="domain" description="GtrA/DPMS transmembrane" evidence="7">
    <location>
        <begin position="90"/>
        <end position="203"/>
    </location>
</feature>
<evidence type="ECO:0000256" key="6">
    <source>
        <dbReference type="SAM" id="Phobius"/>
    </source>
</evidence>
<dbReference type="GO" id="GO:0000271">
    <property type="term" value="P:polysaccharide biosynthetic process"/>
    <property type="evidence" value="ECO:0007669"/>
    <property type="project" value="InterPro"/>
</dbReference>
<name>A0A645E1Y6_9ZZZZ</name>
<keyword evidence="5 6" id="KW-0472">Membrane</keyword>
<organism evidence="8">
    <name type="scientific">bioreactor metagenome</name>
    <dbReference type="NCBI Taxonomy" id="1076179"/>
    <lineage>
        <taxon>unclassified sequences</taxon>
        <taxon>metagenomes</taxon>
        <taxon>ecological metagenomes</taxon>
    </lineage>
</organism>
<sequence length="212" mass="24581">MTRLVYLAAIGTMLYDTQTGLRAYTSTMLPWLLGVDGDRFEYEMNLLLEAPGAGIPFYQLEIETVYDKTSHSSHFRTFTDSFRVYYPIVKFSSVSIVTGLFDYFLLMMLNHWGFNLLTSVVLSRLLSGVINFWLNKIYVFSHKRNIQSSALRYTGLALGILVANYILIRFLKETIGLPLSLSKIFTEIILWFFSFWLQRLFVFSPKARVRNS</sequence>
<keyword evidence="3 6" id="KW-0812">Transmembrane</keyword>
<evidence type="ECO:0000259" key="7">
    <source>
        <dbReference type="Pfam" id="PF04138"/>
    </source>
</evidence>
<evidence type="ECO:0000256" key="4">
    <source>
        <dbReference type="ARBA" id="ARBA00022989"/>
    </source>
</evidence>
<comment type="similarity">
    <text evidence="2">Belongs to the GtrA family.</text>
</comment>
<evidence type="ECO:0000256" key="5">
    <source>
        <dbReference type="ARBA" id="ARBA00023136"/>
    </source>
</evidence>
<dbReference type="InterPro" id="IPR051401">
    <property type="entry name" value="GtrA_CellWall_Glycosyl"/>
</dbReference>
<evidence type="ECO:0000313" key="8">
    <source>
        <dbReference type="EMBL" id="MPM94602.1"/>
    </source>
</evidence>
<evidence type="ECO:0000256" key="3">
    <source>
        <dbReference type="ARBA" id="ARBA00022692"/>
    </source>
</evidence>
<evidence type="ECO:0000256" key="2">
    <source>
        <dbReference type="ARBA" id="ARBA00009399"/>
    </source>
</evidence>
<evidence type="ECO:0000256" key="1">
    <source>
        <dbReference type="ARBA" id="ARBA00004141"/>
    </source>
</evidence>
<dbReference type="GO" id="GO:0005886">
    <property type="term" value="C:plasma membrane"/>
    <property type="evidence" value="ECO:0007669"/>
    <property type="project" value="TreeGrafter"/>
</dbReference>
<dbReference type="Pfam" id="PF04138">
    <property type="entry name" value="GtrA_DPMS_TM"/>
    <property type="match status" value="1"/>
</dbReference>
<gene>
    <name evidence="8" type="ORF">SDC9_141750</name>
</gene>
<feature type="transmembrane region" description="Helical" evidence="6">
    <location>
        <begin position="155"/>
        <end position="172"/>
    </location>
</feature>
<proteinExistence type="inferred from homology"/>
<keyword evidence="4 6" id="KW-1133">Transmembrane helix</keyword>
<dbReference type="PANTHER" id="PTHR38459:SF1">
    <property type="entry name" value="PROPHAGE BACTOPRENOL-LINKED GLUCOSE TRANSLOCASE HOMOLOG"/>
    <property type="match status" value="1"/>
</dbReference>
<comment type="caution">
    <text evidence="8">The sequence shown here is derived from an EMBL/GenBank/DDBJ whole genome shotgun (WGS) entry which is preliminary data.</text>
</comment>
<dbReference type="AlphaFoldDB" id="A0A645E1Y6"/>
<feature type="transmembrane region" description="Helical" evidence="6">
    <location>
        <begin position="84"/>
        <end position="106"/>
    </location>
</feature>
<dbReference type="EMBL" id="VSSQ01041205">
    <property type="protein sequence ID" value="MPM94602.1"/>
    <property type="molecule type" value="Genomic_DNA"/>
</dbReference>
<feature type="transmembrane region" description="Helical" evidence="6">
    <location>
        <begin position="184"/>
        <end position="202"/>
    </location>
</feature>
<reference evidence="8" key="1">
    <citation type="submission" date="2019-08" db="EMBL/GenBank/DDBJ databases">
        <authorList>
            <person name="Kucharzyk K."/>
            <person name="Murdoch R.W."/>
            <person name="Higgins S."/>
            <person name="Loffler F."/>
        </authorList>
    </citation>
    <scope>NUCLEOTIDE SEQUENCE</scope>
</reference>
<comment type="subcellular location">
    <subcellularLocation>
        <location evidence="1">Membrane</location>
        <topology evidence="1">Multi-pass membrane protein</topology>
    </subcellularLocation>
</comment>
<feature type="transmembrane region" description="Helical" evidence="6">
    <location>
        <begin position="112"/>
        <end position="134"/>
    </location>
</feature>
<dbReference type="PANTHER" id="PTHR38459">
    <property type="entry name" value="PROPHAGE BACTOPRENOL-LINKED GLUCOSE TRANSLOCASE HOMOLOG"/>
    <property type="match status" value="1"/>
</dbReference>
<dbReference type="InterPro" id="IPR007267">
    <property type="entry name" value="GtrA_DPMS_TM"/>
</dbReference>
<accession>A0A645E1Y6</accession>